<proteinExistence type="predicted"/>
<evidence type="ECO:0000313" key="1">
    <source>
        <dbReference type="EMBL" id="KAF2794407.1"/>
    </source>
</evidence>
<name>A0A6A6XFC8_9PLEO</name>
<sequence>LIFVDFSDAPANTTVEDHYTAISTAPAEFFKTISYGKLNLELVPLLDKFYRMPAESTSYNYSRGLTTEAHLKYINDALTAVGPSVSFAGIDVLYVLPAKYADQISTSTSTAVDVIAADGSVIGNSITYGQDLYFSWGSKTINHETGHTMGLPDLYPYGVGDVWQWVGGFDIMGLIGGQSPDYFAWHKWQLNWIADGQVDCVADAGTTTHRVGPIEVEGETAKVIAVPVNGTTFVMAEVRSSLGVNTDACGTGVLLYTADSATGSGDGPIRVIDSKPGSGGCKASQGGELNDAPLKAGESWDTGLGVVFTVLEQDGDEFVVQVERKV</sequence>
<keyword evidence="1" id="KW-0378">Hydrolase</keyword>
<dbReference type="GO" id="GO:0008237">
    <property type="term" value="F:metallopeptidase activity"/>
    <property type="evidence" value="ECO:0007669"/>
    <property type="project" value="UniProtKB-KW"/>
</dbReference>
<dbReference type="NCBIfam" id="TIGR03296">
    <property type="entry name" value="M6dom_TIGR03296"/>
    <property type="match status" value="1"/>
</dbReference>
<gene>
    <name evidence="1" type="ORF">K505DRAFT_242205</name>
</gene>
<dbReference type="EMBL" id="MU001892">
    <property type="protein sequence ID" value="KAF2794407.1"/>
    <property type="molecule type" value="Genomic_DNA"/>
</dbReference>
<protein>
    <submittedName>
        <fullName evidence="1">M6 metalloprotease</fullName>
    </submittedName>
</protein>
<organism evidence="1 2">
    <name type="scientific">Melanomma pulvis-pyrius CBS 109.77</name>
    <dbReference type="NCBI Taxonomy" id="1314802"/>
    <lineage>
        <taxon>Eukaryota</taxon>
        <taxon>Fungi</taxon>
        <taxon>Dikarya</taxon>
        <taxon>Ascomycota</taxon>
        <taxon>Pezizomycotina</taxon>
        <taxon>Dothideomycetes</taxon>
        <taxon>Pleosporomycetidae</taxon>
        <taxon>Pleosporales</taxon>
        <taxon>Melanommataceae</taxon>
        <taxon>Melanomma</taxon>
    </lineage>
</organism>
<reference evidence="1" key="1">
    <citation type="journal article" date="2020" name="Stud. Mycol.">
        <title>101 Dothideomycetes genomes: a test case for predicting lifestyles and emergence of pathogens.</title>
        <authorList>
            <person name="Haridas S."/>
            <person name="Albert R."/>
            <person name="Binder M."/>
            <person name="Bloem J."/>
            <person name="Labutti K."/>
            <person name="Salamov A."/>
            <person name="Andreopoulos B."/>
            <person name="Baker S."/>
            <person name="Barry K."/>
            <person name="Bills G."/>
            <person name="Bluhm B."/>
            <person name="Cannon C."/>
            <person name="Castanera R."/>
            <person name="Culley D."/>
            <person name="Daum C."/>
            <person name="Ezra D."/>
            <person name="Gonzalez J."/>
            <person name="Henrissat B."/>
            <person name="Kuo A."/>
            <person name="Liang C."/>
            <person name="Lipzen A."/>
            <person name="Lutzoni F."/>
            <person name="Magnuson J."/>
            <person name="Mondo S."/>
            <person name="Nolan M."/>
            <person name="Ohm R."/>
            <person name="Pangilinan J."/>
            <person name="Park H.-J."/>
            <person name="Ramirez L."/>
            <person name="Alfaro M."/>
            <person name="Sun H."/>
            <person name="Tritt A."/>
            <person name="Yoshinaga Y."/>
            <person name="Zwiers L.-H."/>
            <person name="Turgeon B."/>
            <person name="Goodwin S."/>
            <person name="Spatafora J."/>
            <person name="Crous P."/>
            <person name="Grigoriev I."/>
        </authorList>
    </citation>
    <scope>NUCLEOTIDE SEQUENCE</scope>
    <source>
        <strain evidence="1">CBS 109.77</strain>
    </source>
</reference>
<keyword evidence="2" id="KW-1185">Reference proteome</keyword>
<dbReference type="PANTHER" id="PTHR41775">
    <property type="entry name" value="SECRETED PROTEIN-RELATED"/>
    <property type="match status" value="1"/>
</dbReference>
<keyword evidence="1" id="KW-0482">Metalloprotease</keyword>
<evidence type="ECO:0000313" key="2">
    <source>
        <dbReference type="Proteomes" id="UP000799757"/>
    </source>
</evidence>
<keyword evidence="1" id="KW-0645">Protease</keyword>
<feature type="non-terminal residue" evidence="1">
    <location>
        <position position="1"/>
    </location>
</feature>
<dbReference type="Proteomes" id="UP000799757">
    <property type="component" value="Unassembled WGS sequence"/>
</dbReference>
<dbReference type="AlphaFoldDB" id="A0A6A6XFC8"/>
<dbReference type="SUPFAM" id="SSF55486">
    <property type="entry name" value="Metalloproteases ('zincins'), catalytic domain"/>
    <property type="match status" value="1"/>
</dbReference>
<dbReference type="PANTHER" id="PTHR41775:SF1">
    <property type="entry name" value="PEPTIDASE M6-LIKE DOMAIN-CONTAINING PROTEIN"/>
    <property type="match status" value="1"/>
</dbReference>
<dbReference type="OrthoDB" id="3941110at2759"/>
<dbReference type="GO" id="GO:0006508">
    <property type="term" value="P:proteolysis"/>
    <property type="evidence" value="ECO:0007669"/>
    <property type="project" value="UniProtKB-KW"/>
</dbReference>
<accession>A0A6A6XFC8</accession>
<dbReference type="InterPro" id="IPR008757">
    <property type="entry name" value="Peptidase_M6-like_domain"/>
</dbReference>